<evidence type="ECO:0000256" key="3">
    <source>
        <dbReference type="PIRSR" id="PIRSR610905-1"/>
    </source>
</evidence>
<dbReference type="GeneID" id="69504518"/>
<dbReference type="Proteomes" id="UP000284379">
    <property type="component" value="Unassembled WGS sequence"/>
</dbReference>
<evidence type="ECO:0000313" key="5">
    <source>
        <dbReference type="EMBL" id="RHB36346.1"/>
    </source>
</evidence>
<evidence type="ECO:0000256" key="4">
    <source>
        <dbReference type="PIRSR" id="PIRSR610905-2"/>
    </source>
</evidence>
<dbReference type="PROSITE" id="PS51257">
    <property type="entry name" value="PROKAR_LIPOPROTEIN"/>
    <property type="match status" value="1"/>
</dbReference>
<dbReference type="InterPro" id="IPR052369">
    <property type="entry name" value="UG_Glycosaminoglycan_Hydrolase"/>
</dbReference>
<comment type="caution">
    <text evidence="5">The sequence shown here is derived from an EMBL/GenBank/DDBJ whole genome shotgun (WGS) entry which is preliminary data.</text>
</comment>
<accession>A0A413VRY0</accession>
<dbReference type="Pfam" id="PF07470">
    <property type="entry name" value="Glyco_hydro_88"/>
    <property type="match status" value="1"/>
</dbReference>
<protein>
    <submittedName>
        <fullName evidence="5">Glucuronyl hydrolase</fullName>
    </submittedName>
</protein>
<feature type="binding site" evidence="4">
    <location>
        <position position="181"/>
    </location>
    <ligand>
        <name>substrate</name>
    </ligand>
</feature>
<evidence type="ECO:0000313" key="6">
    <source>
        <dbReference type="Proteomes" id="UP000284379"/>
    </source>
</evidence>
<sequence length="401" mass="45531">MRTILSALGISLLVLTSCNSQKPVEKDFIQDNIDNAVAQNTIQTDIIEKSGKILNPRTIDEKGNIVYIPIDDWCSGFYPGSMWLTYELTGDKKWLPLAEKYTEALDSIKHLKWHHDVGFMIGCSYLNGYRLADKKEYKDVIVETARSLSTRFRPNAGVIQSWDADRGWQGTRGWKCPVIIDNMMNLELLFEATALSGDSTFYNIAVKHADTTMAHHFRPDNSCYHVVDYDPETGEVRKRQTAQGYADESAWARGQAWALYGYTTCYRYTHDKKYLDQAQKVYNFIFTNKNMPEDLVPYWDFDAPNIPNEPRDASAASCTASALYELETYLPGNNYKATADKIMESLGSPAYRAAVGTNGNFILMHSVGSIPHGAEIDVPLNYADYYFLEALIRKREMEGRN</sequence>
<reference evidence="5 6" key="1">
    <citation type="submission" date="2018-08" db="EMBL/GenBank/DDBJ databases">
        <title>A genome reference for cultivated species of the human gut microbiota.</title>
        <authorList>
            <person name="Zou Y."/>
            <person name="Xue W."/>
            <person name="Luo G."/>
        </authorList>
    </citation>
    <scope>NUCLEOTIDE SEQUENCE [LARGE SCALE GENOMIC DNA]</scope>
    <source>
        <strain evidence="5 6">AM40-30BH</strain>
    </source>
</reference>
<dbReference type="PANTHER" id="PTHR36845:SF1">
    <property type="entry name" value="HYDROLASE, PUTATIVE (AFU_ORTHOLOGUE AFUA_7G05090)-RELATED"/>
    <property type="match status" value="1"/>
</dbReference>
<keyword evidence="1 5" id="KW-0378">Hydrolase</keyword>
<feature type="binding site" evidence="4">
    <location>
        <position position="241"/>
    </location>
    <ligand>
        <name>substrate</name>
    </ligand>
</feature>
<dbReference type="FunFam" id="1.50.10.10:FF:000031">
    <property type="entry name" value="Unsaturated glucuronyl hydrolase"/>
    <property type="match status" value="1"/>
</dbReference>
<feature type="active site" description="Nucleophile" evidence="3">
    <location>
        <position position="116"/>
    </location>
</feature>
<dbReference type="InterPro" id="IPR008928">
    <property type="entry name" value="6-hairpin_glycosidase_sf"/>
</dbReference>
<dbReference type="PANTHER" id="PTHR36845">
    <property type="entry name" value="HYDROLASE, PUTATIVE (AFU_ORTHOLOGUE AFUA_7G05090)-RELATED"/>
    <property type="match status" value="1"/>
</dbReference>
<gene>
    <name evidence="5" type="ORF">DW888_06815</name>
</gene>
<dbReference type="Gene3D" id="1.50.10.10">
    <property type="match status" value="1"/>
</dbReference>
<dbReference type="GO" id="GO:0052757">
    <property type="term" value="F:chondroitin hydrolase activity"/>
    <property type="evidence" value="ECO:0007669"/>
    <property type="project" value="TreeGrafter"/>
</dbReference>
<evidence type="ECO:0000256" key="1">
    <source>
        <dbReference type="ARBA" id="ARBA00022801"/>
    </source>
</evidence>
<proteinExistence type="inferred from homology"/>
<comment type="similarity">
    <text evidence="2">Belongs to the glycosyl hydrolase 88 family.</text>
</comment>
<feature type="binding site" evidence="4">
    <location>
        <position position="253"/>
    </location>
    <ligand>
        <name>substrate</name>
    </ligand>
</feature>
<dbReference type="InterPro" id="IPR012341">
    <property type="entry name" value="6hp_glycosidase-like_sf"/>
</dbReference>
<dbReference type="SUPFAM" id="SSF48208">
    <property type="entry name" value="Six-hairpin glycosidases"/>
    <property type="match status" value="1"/>
</dbReference>
<feature type="binding site" evidence="4">
    <location>
        <position position="257"/>
    </location>
    <ligand>
        <name>substrate</name>
    </ligand>
</feature>
<dbReference type="EMBL" id="QSGO01000004">
    <property type="protein sequence ID" value="RHB36346.1"/>
    <property type="molecule type" value="Genomic_DNA"/>
</dbReference>
<feature type="binding site" evidence="4">
    <location>
        <position position="116"/>
    </location>
    <ligand>
        <name>substrate</name>
    </ligand>
</feature>
<organism evidence="5 6">
    <name type="scientific">Bacteroides nordii</name>
    <dbReference type="NCBI Taxonomy" id="291645"/>
    <lineage>
        <taxon>Bacteria</taxon>
        <taxon>Pseudomonadati</taxon>
        <taxon>Bacteroidota</taxon>
        <taxon>Bacteroidia</taxon>
        <taxon>Bacteroidales</taxon>
        <taxon>Bacteroidaceae</taxon>
        <taxon>Bacteroides</taxon>
    </lineage>
</organism>
<dbReference type="GO" id="GO:0000272">
    <property type="term" value="P:polysaccharide catabolic process"/>
    <property type="evidence" value="ECO:0007669"/>
    <property type="project" value="TreeGrafter"/>
</dbReference>
<dbReference type="InterPro" id="IPR010905">
    <property type="entry name" value="Glyco_hydro_88"/>
</dbReference>
<feature type="binding site" evidence="4">
    <location>
        <position position="369"/>
    </location>
    <ligand>
        <name>substrate</name>
    </ligand>
</feature>
<evidence type="ECO:0000256" key="2">
    <source>
        <dbReference type="ARBA" id="ARBA00038358"/>
    </source>
</evidence>
<dbReference type="RefSeq" id="WP_007483348.1">
    <property type="nucleotide sequence ID" value="NZ_CABJFV010000004.1"/>
</dbReference>
<name>A0A413VRY0_9BACE</name>
<feature type="active site" description="Proton donor" evidence="3">
    <location>
        <position position="181"/>
    </location>
</feature>
<dbReference type="AlphaFoldDB" id="A0A413VRY0"/>